<dbReference type="KEGG" id="blag:BLTE_09130"/>
<reference evidence="2 3" key="1">
    <citation type="submission" date="2018-08" db="EMBL/GenBank/DDBJ databases">
        <title>Complete genome sequencing of Blastochloris tepida GI.</title>
        <authorList>
            <person name="Tsukatani Y."/>
            <person name="Mori H."/>
        </authorList>
    </citation>
    <scope>NUCLEOTIDE SEQUENCE [LARGE SCALE GENOMIC DNA]</scope>
    <source>
        <strain evidence="2 3">GI</strain>
    </source>
</reference>
<dbReference type="PANTHER" id="PTHR36558:SF1">
    <property type="entry name" value="RESTRICTION ENDONUCLEASE DOMAIN-CONTAINING PROTEIN-RELATED"/>
    <property type="match status" value="1"/>
</dbReference>
<dbReference type="AlphaFoldDB" id="A0A348FY45"/>
<protein>
    <recommendedName>
        <fullName evidence="1">Putative restriction endonuclease domain-containing protein</fullName>
    </recommendedName>
</protein>
<dbReference type="CDD" id="cd06260">
    <property type="entry name" value="DUF820-like"/>
    <property type="match status" value="1"/>
</dbReference>
<dbReference type="SUPFAM" id="SSF52980">
    <property type="entry name" value="Restriction endonuclease-like"/>
    <property type="match status" value="1"/>
</dbReference>
<name>A0A348FY45_9HYPH</name>
<evidence type="ECO:0000259" key="1">
    <source>
        <dbReference type="Pfam" id="PF05685"/>
    </source>
</evidence>
<dbReference type="RefSeq" id="WP_244600116.1">
    <property type="nucleotide sequence ID" value="NZ_AP018907.1"/>
</dbReference>
<accession>A0A348FY45</accession>
<dbReference type="InterPro" id="IPR012296">
    <property type="entry name" value="Nuclease_put_TT1808"/>
</dbReference>
<dbReference type="Pfam" id="PF05685">
    <property type="entry name" value="Uma2"/>
    <property type="match status" value="1"/>
</dbReference>
<proteinExistence type="predicted"/>
<dbReference type="PANTHER" id="PTHR36558">
    <property type="entry name" value="GLR1098 PROTEIN"/>
    <property type="match status" value="1"/>
</dbReference>
<evidence type="ECO:0000313" key="3">
    <source>
        <dbReference type="Proteomes" id="UP000266934"/>
    </source>
</evidence>
<feature type="domain" description="Putative restriction endonuclease" evidence="1">
    <location>
        <begin position="14"/>
        <end position="174"/>
    </location>
</feature>
<organism evidence="2 3">
    <name type="scientific">Blastochloris tepida</name>
    <dbReference type="NCBI Taxonomy" id="2233851"/>
    <lineage>
        <taxon>Bacteria</taxon>
        <taxon>Pseudomonadati</taxon>
        <taxon>Pseudomonadota</taxon>
        <taxon>Alphaproteobacteria</taxon>
        <taxon>Hyphomicrobiales</taxon>
        <taxon>Blastochloridaceae</taxon>
        <taxon>Blastochloris</taxon>
    </lineage>
</organism>
<keyword evidence="3" id="KW-1185">Reference proteome</keyword>
<sequence length="192" mass="20645">MTAAPCPDRRMTVTDYLAWSEARPPGRFELVEGRVVAMSPERVRHNLVKLAVAVALQNAVRAAGLPCTVFTDGVGIAVNGDTVREPDASVQCGVPADLDAKLIDAPVIVVEVTSPSSERDDQQVLLVEYFSVPSIRHYLIVLPEKRAVVHHHKTGEAIATRIVHEGEIVLDPPGMKVACEALLGPSAERGES</sequence>
<dbReference type="Gene3D" id="3.90.1570.10">
    <property type="entry name" value="tt1808, chain A"/>
    <property type="match status" value="1"/>
</dbReference>
<evidence type="ECO:0000313" key="2">
    <source>
        <dbReference type="EMBL" id="BBF92228.1"/>
    </source>
</evidence>
<dbReference type="Proteomes" id="UP000266934">
    <property type="component" value="Chromosome"/>
</dbReference>
<dbReference type="EMBL" id="AP018907">
    <property type="protein sequence ID" value="BBF92228.1"/>
    <property type="molecule type" value="Genomic_DNA"/>
</dbReference>
<dbReference type="InterPro" id="IPR008538">
    <property type="entry name" value="Uma2"/>
</dbReference>
<gene>
    <name evidence="2" type="ORF">BLTE_09130</name>
</gene>
<dbReference type="InterPro" id="IPR011335">
    <property type="entry name" value="Restrct_endonuc-II-like"/>
</dbReference>